<evidence type="ECO:0000259" key="1">
    <source>
        <dbReference type="Pfam" id="PF12984"/>
    </source>
</evidence>
<name>A0A9E2P0F3_9BACT</name>
<reference evidence="2" key="2">
    <citation type="submission" date="2021-04" db="EMBL/GenBank/DDBJ databases">
        <authorList>
            <person name="Gilroy R."/>
        </authorList>
    </citation>
    <scope>NUCLEOTIDE SEQUENCE</scope>
    <source>
        <strain evidence="2">G3-2149</strain>
    </source>
</reference>
<accession>A0A9E2P0F3</accession>
<gene>
    <name evidence="2" type="ORF">H9789_03600</name>
</gene>
<organism evidence="2 3">
    <name type="scientific">Candidatus Paraprevotella stercoravium</name>
    <dbReference type="NCBI Taxonomy" id="2838725"/>
    <lineage>
        <taxon>Bacteria</taxon>
        <taxon>Pseudomonadati</taxon>
        <taxon>Bacteroidota</taxon>
        <taxon>Bacteroidia</taxon>
        <taxon>Bacteroidales</taxon>
        <taxon>Prevotellaceae</taxon>
        <taxon>Paraprevotella</taxon>
    </lineage>
</organism>
<protein>
    <submittedName>
        <fullName evidence="2">DUF3868 domain-containing protein</fullName>
    </submittedName>
</protein>
<evidence type="ECO:0000313" key="2">
    <source>
        <dbReference type="EMBL" id="MBU3852903.1"/>
    </source>
</evidence>
<dbReference type="AlphaFoldDB" id="A0A9E2P0F3"/>
<dbReference type="InterPro" id="IPR036737">
    <property type="entry name" value="OmpA-like_sf"/>
</dbReference>
<dbReference type="InterPro" id="IPR011990">
    <property type="entry name" value="TPR-like_helical_dom_sf"/>
</dbReference>
<proteinExistence type="predicted"/>
<dbReference type="Pfam" id="PF12984">
    <property type="entry name" value="DUF3868"/>
    <property type="match status" value="1"/>
</dbReference>
<comment type="caution">
    <text evidence="2">The sequence shown here is derived from an EMBL/GenBank/DDBJ whole genome shotgun (WGS) entry which is preliminary data.</text>
</comment>
<dbReference type="InterPro" id="IPR024480">
    <property type="entry name" value="DUF3868"/>
</dbReference>
<dbReference type="Gene3D" id="3.30.1330.60">
    <property type="entry name" value="OmpA-like domain"/>
    <property type="match status" value="1"/>
</dbReference>
<dbReference type="SUPFAM" id="SSF48452">
    <property type="entry name" value="TPR-like"/>
    <property type="match status" value="1"/>
</dbReference>
<dbReference type="Proteomes" id="UP000823865">
    <property type="component" value="Unassembled WGS sequence"/>
</dbReference>
<dbReference type="EMBL" id="JAHLFU010000067">
    <property type="protein sequence ID" value="MBU3852903.1"/>
    <property type="molecule type" value="Genomic_DNA"/>
</dbReference>
<dbReference type="Gene3D" id="1.25.40.10">
    <property type="entry name" value="Tetratricopeptide repeat domain"/>
    <property type="match status" value="1"/>
</dbReference>
<reference evidence="2" key="1">
    <citation type="journal article" date="2021" name="PeerJ">
        <title>Extensive microbial diversity within the chicken gut microbiome revealed by metagenomics and culture.</title>
        <authorList>
            <person name="Gilroy R."/>
            <person name="Ravi A."/>
            <person name="Getino M."/>
            <person name="Pursley I."/>
            <person name="Horton D.L."/>
            <person name="Alikhan N.F."/>
            <person name="Baker D."/>
            <person name="Gharbi K."/>
            <person name="Hall N."/>
            <person name="Watson M."/>
            <person name="Adriaenssens E.M."/>
            <person name="Foster-Nyarko E."/>
            <person name="Jarju S."/>
            <person name="Secka A."/>
            <person name="Antonio M."/>
            <person name="Oren A."/>
            <person name="Chaudhuri R.R."/>
            <person name="La Ragione R."/>
            <person name="Hildebrand F."/>
            <person name="Pallen M.J."/>
        </authorList>
    </citation>
    <scope>NUCLEOTIDE SEQUENCE</scope>
    <source>
        <strain evidence="2">G3-2149</strain>
    </source>
</reference>
<feature type="domain" description="DUF3868" evidence="1">
    <location>
        <begin position="17"/>
        <end position="104"/>
    </location>
</feature>
<dbReference type="SUPFAM" id="SSF103088">
    <property type="entry name" value="OmpA-like"/>
    <property type="match status" value="1"/>
</dbReference>
<evidence type="ECO:0000313" key="3">
    <source>
        <dbReference type="Proteomes" id="UP000823865"/>
    </source>
</evidence>
<sequence>MKRKAYDIMPYLFFGSLFLWLAMPLAQAQQPQGSVRVDSIQISRARDSVRIAFRVSLDSLEVRSNRSVVLQPFFKGEGGDRWLPAIEVMGRKRYLYYLRNDSLTYAGAPCRVVKRDKAVAQRLDYQTALAYEPWMEGASLYLGEDQCGCGQVISRAQRPLAVADIAWHPALAYIAPQVETVKSRRLSGQAYLDFPVNKTDIYPDYRRNPAELAKIRATIDSVQGDADVRIVQMQVKGYASPEGTYRSNARLAQGRTEALKAYIIGRYGLADNLFVVAYEPENWEGLRAYVAQSTLADKEGILRIIDSGEEPDAKERRLRNAYPQAYRSLLADCYPALRRSDYRIDYVIRGFNVDEAKQVIRTRPQNLSLQEMFAVAQTYQPGSPEFIEVFQIAVQYYPTDPVANLNAANALLEHGLAEQALPYLTKAGDTPQADNARGVAMRMLGRYAEAETHLRKAAEAGLKEAETNLKGL</sequence>